<evidence type="ECO:0000256" key="1">
    <source>
        <dbReference type="ARBA" id="ARBA00022723"/>
    </source>
</evidence>
<reference evidence="5 6" key="1">
    <citation type="journal article" date="2015" name="Genome Biol. Evol.">
        <title>Comparative Genomics of a Bacterivorous Green Alga Reveals Evolutionary Causalities and Consequences of Phago-Mixotrophic Mode of Nutrition.</title>
        <authorList>
            <person name="Burns J.A."/>
            <person name="Paasch A."/>
            <person name="Narechania A."/>
            <person name="Kim E."/>
        </authorList>
    </citation>
    <scope>NUCLEOTIDE SEQUENCE [LARGE SCALE GENOMIC DNA]</scope>
    <source>
        <strain evidence="5 6">PLY_AMNH</strain>
    </source>
</reference>
<keyword evidence="6" id="KW-1185">Reference proteome</keyword>
<protein>
    <recommendedName>
        <fullName evidence="4">Lipoxygenase domain-containing protein</fullName>
    </recommendedName>
</protein>
<dbReference type="InterPro" id="IPR013819">
    <property type="entry name" value="LipOase_C"/>
</dbReference>
<dbReference type="GO" id="GO:0046872">
    <property type="term" value="F:metal ion binding"/>
    <property type="evidence" value="ECO:0007669"/>
    <property type="project" value="UniProtKB-KW"/>
</dbReference>
<dbReference type="InterPro" id="IPR036226">
    <property type="entry name" value="LipOase_C_sf"/>
</dbReference>
<evidence type="ECO:0000313" key="6">
    <source>
        <dbReference type="Proteomes" id="UP001190700"/>
    </source>
</evidence>
<evidence type="ECO:0000313" key="5">
    <source>
        <dbReference type="EMBL" id="KAK3257470.1"/>
    </source>
</evidence>
<name>A0AAE0FD44_9CHLO</name>
<keyword evidence="1" id="KW-0479">Metal-binding</keyword>
<evidence type="ECO:0000256" key="3">
    <source>
        <dbReference type="ARBA" id="ARBA00023002"/>
    </source>
</evidence>
<evidence type="ECO:0000256" key="2">
    <source>
        <dbReference type="ARBA" id="ARBA00022964"/>
    </source>
</evidence>
<dbReference type="EMBL" id="LGRX02020468">
    <property type="protein sequence ID" value="KAK3257470.1"/>
    <property type="molecule type" value="Genomic_DNA"/>
</dbReference>
<dbReference type="SUPFAM" id="SSF48484">
    <property type="entry name" value="Lipoxigenase"/>
    <property type="match status" value="1"/>
</dbReference>
<dbReference type="PROSITE" id="PS51393">
    <property type="entry name" value="LIPOXYGENASE_3"/>
    <property type="match status" value="1"/>
</dbReference>
<keyword evidence="3" id="KW-0560">Oxidoreductase</keyword>
<keyword evidence="2" id="KW-0223">Dioxygenase</keyword>
<comment type="caution">
    <text evidence="5">The sequence shown here is derived from an EMBL/GenBank/DDBJ whole genome shotgun (WGS) entry which is preliminary data.</text>
</comment>
<dbReference type="GO" id="GO:0016702">
    <property type="term" value="F:oxidoreductase activity, acting on single donors with incorporation of molecular oxygen, incorporation of two atoms of oxygen"/>
    <property type="evidence" value="ECO:0007669"/>
    <property type="project" value="InterPro"/>
</dbReference>
<dbReference type="Gene3D" id="1.20.245.10">
    <property type="entry name" value="Lipoxygenase-1, Domain 5"/>
    <property type="match status" value="1"/>
</dbReference>
<proteinExistence type="predicted"/>
<evidence type="ECO:0000259" key="4">
    <source>
        <dbReference type="PROSITE" id="PS51393"/>
    </source>
</evidence>
<organism evidence="5 6">
    <name type="scientific">Cymbomonas tetramitiformis</name>
    <dbReference type="NCBI Taxonomy" id="36881"/>
    <lineage>
        <taxon>Eukaryota</taxon>
        <taxon>Viridiplantae</taxon>
        <taxon>Chlorophyta</taxon>
        <taxon>Pyramimonadophyceae</taxon>
        <taxon>Pyramimonadales</taxon>
        <taxon>Pyramimonadaceae</taxon>
        <taxon>Cymbomonas</taxon>
    </lineage>
</organism>
<accession>A0AAE0FD44</accession>
<gene>
    <name evidence="5" type="ORF">CYMTET_33444</name>
</gene>
<sequence>MRGVGAVGRQARGVADTAALPEYPYRDDALLLWDALDAYIGENVSLAYPTDESVQQDSELASFFRDLLHGLGEKAGVLPASLDTREALCKLLVEFCFTVSAQHAAVNFTQYEFYGYVPYRPAVLTQSPPTSKGTTSEESYVAMLPNRDQTQTLVGIGKVLTSTASDEQYLGQIKQTWLYEAAPLKALEKFEGRLKEIEKEIDARNQVRSQEMKYIHMKPSRVPSSIAI</sequence>
<dbReference type="InterPro" id="IPR000907">
    <property type="entry name" value="LipOase"/>
</dbReference>
<feature type="domain" description="Lipoxygenase" evidence="4">
    <location>
        <begin position="1"/>
        <end position="228"/>
    </location>
</feature>
<dbReference type="GO" id="GO:0034440">
    <property type="term" value="P:lipid oxidation"/>
    <property type="evidence" value="ECO:0007669"/>
    <property type="project" value="InterPro"/>
</dbReference>
<dbReference type="Proteomes" id="UP001190700">
    <property type="component" value="Unassembled WGS sequence"/>
</dbReference>
<dbReference type="PANTHER" id="PTHR11771">
    <property type="entry name" value="LIPOXYGENASE"/>
    <property type="match status" value="1"/>
</dbReference>
<dbReference type="AlphaFoldDB" id="A0AAE0FD44"/>
<dbReference type="Pfam" id="PF00305">
    <property type="entry name" value="Lipoxygenase"/>
    <property type="match status" value="1"/>
</dbReference>